<keyword evidence="2" id="KW-1185">Reference proteome</keyword>
<proteinExistence type="predicted"/>
<sequence length="164" mass="19825">MMASYGHWATNKDEKMTATDFDYIAIQFADMISGEIKSGNSEGQEKGSQIRKTIRLQNGMGVIEASEFVNIRTNTIDKFEYNWQYLPDRQWKFHFDTFHPKKYWTETIHYHQHDEPTPNKSEHERIANFRLRDIIHILESIQLIQRYRDEWQVWRVEELKKREA</sequence>
<dbReference type="AlphaFoldDB" id="A0A1I2HUS1"/>
<accession>A0A1I2HUS1</accession>
<protein>
    <submittedName>
        <fullName evidence="1">Uncharacterized protein</fullName>
    </submittedName>
</protein>
<evidence type="ECO:0000313" key="2">
    <source>
        <dbReference type="Proteomes" id="UP000183410"/>
    </source>
</evidence>
<organism evidence="1 2">
    <name type="scientific">Paenibacillus algorifonticola</name>
    <dbReference type="NCBI Taxonomy" id="684063"/>
    <lineage>
        <taxon>Bacteria</taxon>
        <taxon>Bacillati</taxon>
        <taxon>Bacillota</taxon>
        <taxon>Bacilli</taxon>
        <taxon>Bacillales</taxon>
        <taxon>Paenibacillaceae</taxon>
        <taxon>Paenibacillus</taxon>
    </lineage>
</organism>
<evidence type="ECO:0000313" key="1">
    <source>
        <dbReference type="EMBL" id="SFF32487.1"/>
    </source>
</evidence>
<dbReference type="RefSeq" id="WP_156182402.1">
    <property type="nucleotide sequence ID" value="NZ_FONN01000026.1"/>
</dbReference>
<name>A0A1I2HUS1_9BACL</name>
<dbReference type="EMBL" id="FONN01000026">
    <property type="protein sequence ID" value="SFF32487.1"/>
    <property type="molecule type" value="Genomic_DNA"/>
</dbReference>
<dbReference type="OrthoDB" id="9923816at2"/>
<dbReference type="Proteomes" id="UP000183410">
    <property type="component" value="Unassembled WGS sequence"/>
</dbReference>
<reference evidence="2" key="1">
    <citation type="submission" date="2016-10" db="EMBL/GenBank/DDBJ databases">
        <authorList>
            <person name="Varghese N."/>
            <person name="Submissions S."/>
        </authorList>
    </citation>
    <scope>NUCLEOTIDE SEQUENCE [LARGE SCALE GENOMIC DNA]</scope>
    <source>
        <strain evidence="2">CGMCC 1.10223</strain>
    </source>
</reference>
<gene>
    <name evidence="1" type="ORF">SAMN04487969_12621</name>
</gene>